<dbReference type="InterPro" id="IPR050289">
    <property type="entry name" value="TorD/DmsD_chaperones"/>
</dbReference>
<organism evidence="2 3">
    <name type="scientific">Ancrocorticia populi</name>
    <dbReference type="NCBI Taxonomy" id="2175228"/>
    <lineage>
        <taxon>Bacteria</taxon>
        <taxon>Bacillati</taxon>
        <taxon>Actinomycetota</taxon>
        <taxon>Actinomycetes</taxon>
        <taxon>Actinomycetales</taxon>
        <taxon>Actinomycetaceae</taxon>
        <taxon>Ancrocorticia</taxon>
    </lineage>
</organism>
<gene>
    <name evidence="2" type="ORF">DD236_01080</name>
</gene>
<keyword evidence="3" id="KW-1185">Reference proteome</keyword>
<dbReference type="PANTHER" id="PTHR34227">
    <property type="entry name" value="CHAPERONE PROTEIN YCDY"/>
    <property type="match status" value="1"/>
</dbReference>
<name>A0A2V1KDK4_9ACTO</name>
<keyword evidence="1" id="KW-0143">Chaperone</keyword>
<evidence type="ECO:0000313" key="2">
    <source>
        <dbReference type="EMBL" id="PWF27034.1"/>
    </source>
</evidence>
<evidence type="ECO:0000313" key="3">
    <source>
        <dbReference type="Proteomes" id="UP000245283"/>
    </source>
</evidence>
<dbReference type="RefSeq" id="WP_109092535.1">
    <property type="nucleotide sequence ID" value="NZ_CAMELQ010000129.1"/>
</dbReference>
<proteinExistence type="predicted"/>
<protein>
    <submittedName>
        <fullName evidence="2">Dehydrogenase</fullName>
    </submittedName>
</protein>
<dbReference type="OrthoDB" id="9795302at2"/>
<dbReference type="Gene3D" id="1.10.3480.10">
    <property type="entry name" value="TorD-like"/>
    <property type="match status" value="1"/>
</dbReference>
<accession>A0A2V1KDK4</accession>
<dbReference type="EMBL" id="QETB01000001">
    <property type="protein sequence ID" value="PWF27034.1"/>
    <property type="molecule type" value="Genomic_DNA"/>
</dbReference>
<dbReference type="InterPro" id="IPR036411">
    <property type="entry name" value="TorD-like_sf"/>
</dbReference>
<dbReference type="SUPFAM" id="SSF89155">
    <property type="entry name" value="TorD-like"/>
    <property type="match status" value="1"/>
</dbReference>
<comment type="caution">
    <text evidence="2">The sequence shown here is derived from an EMBL/GenBank/DDBJ whole genome shotgun (WGS) entry which is preliminary data.</text>
</comment>
<dbReference type="AlphaFoldDB" id="A0A2V1KDK4"/>
<sequence length="213" mass="23750">MLTFDQLDAFAAAFSTLGRLQITPATPETIEQVVDLLDEWPEPATGKYTAAGIEAWRTSVARGESASDIHRDHDLLYGISAGAKVAPFESVHRSEEGLVFDEETLEVREQYRRLGLQAPRLNREPDDHIGLELDFLAQACVSALTALEQDAALTAERYVRIATEFTRDHLLVWAPDMLRKAEEATTTDWMRGLEFMTLGAIEAWTAAIEEDAQ</sequence>
<dbReference type="Proteomes" id="UP000245283">
    <property type="component" value="Unassembled WGS sequence"/>
</dbReference>
<dbReference type="Pfam" id="PF02613">
    <property type="entry name" value="Nitrate_red_del"/>
    <property type="match status" value="1"/>
</dbReference>
<reference evidence="3" key="1">
    <citation type="submission" date="2018-05" db="EMBL/GenBank/DDBJ databases">
        <authorList>
            <person name="Li Y."/>
        </authorList>
    </citation>
    <scope>NUCLEOTIDE SEQUENCE [LARGE SCALE GENOMIC DNA]</scope>
    <source>
        <strain evidence="3">sk1b4</strain>
    </source>
</reference>
<evidence type="ECO:0000256" key="1">
    <source>
        <dbReference type="ARBA" id="ARBA00023186"/>
    </source>
</evidence>
<dbReference type="PANTHER" id="PTHR34227:SF1">
    <property type="entry name" value="DIMETHYL SULFOXIDE REDUCTASE CHAPERONE-RELATED"/>
    <property type="match status" value="1"/>
</dbReference>
<dbReference type="InterPro" id="IPR020945">
    <property type="entry name" value="DMSO/NO3_reduct_chaperone"/>
</dbReference>